<protein>
    <submittedName>
        <fullName evidence="6">PIN domain-containing protein</fullName>
    </submittedName>
</protein>
<dbReference type="AlphaFoldDB" id="A0A426V1F9"/>
<dbReference type="InterPro" id="IPR002716">
    <property type="entry name" value="PIN_dom"/>
</dbReference>
<keyword evidence="3" id="KW-0378">Hydrolase</keyword>
<dbReference type="RefSeq" id="WP_125247379.1">
    <property type="nucleotide sequence ID" value="NZ_RSEB01000002.1"/>
</dbReference>
<dbReference type="EMBL" id="RSEB01000002">
    <property type="protein sequence ID" value="RRS00702.1"/>
    <property type="molecule type" value="Genomic_DNA"/>
</dbReference>
<evidence type="ECO:0000256" key="2">
    <source>
        <dbReference type="ARBA" id="ARBA00022723"/>
    </source>
</evidence>
<dbReference type="GO" id="GO:0004518">
    <property type="term" value="F:nuclease activity"/>
    <property type="evidence" value="ECO:0007669"/>
    <property type="project" value="UniProtKB-KW"/>
</dbReference>
<dbReference type="PANTHER" id="PTHR35901">
    <property type="entry name" value="RIBONUCLEASE VAPC3"/>
    <property type="match status" value="1"/>
</dbReference>
<dbReference type="InterPro" id="IPR044153">
    <property type="entry name" value="PIN_Pae0151-like"/>
</dbReference>
<comment type="caution">
    <text evidence="6">The sequence shown here is derived from an EMBL/GenBank/DDBJ whole genome shotgun (WGS) entry which is preliminary data.</text>
</comment>
<dbReference type="Proteomes" id="UP000277256">
    <property type="component" value="Unassembled WGS sequence"/>
</dbReference>
<dbReference type="InterPro" id="IPR029060">
    <property type="entry name" value="PIN-like_dom_sf"/>
</dbReference>
<keyword evidence="4" id="KW-0460">Magnesium</keyword>
<keyword evidence="7" id="KW-1185">Reference proteome</keyword>
<evidence type="ECO:0000256" key="1">
    <source>
        <dbReference type="ARBA" id="ARBA00022722"/>
    </source>
</evidence>
<evidence type="ECO:0000259" key="5">
    <source>
        <dbReference type="Pfam" id="PF01850"/>
    </source>
</evidence>
<name>A0A426V1F9_9ACTN</name>
<organism evidence="6 7">
    <name type="scientific">Glycomyces terrestris</name>
    <dbReference type="NCBI Taxonomy" id="2493553"/>
    <lineage>
        <taxon>Bacteria</taxon>
        <taxon>Bacillati</taxon>
        <taxon>Actinomycetota</taxon>
        <taxon>Actinomycetes</taxon>
        <taxon>Glycomycetales</taxon>
        <taxon>Glycomycetaceae</taxon>
        <taxon>Glycomyces</taxon>
    </lineage>
</organism>
<feature type="domain" description="PIN" evidence="5">
    <location>
        <begin position="2"/>
        <end position="122"/>
    </location>
</feature>
<dbReference type="OrthoDB" id="4377304at2"/>
<proteinExistence type="predicted"/>
<keyword evidence="1" id="KW-0540">Nuclease</keyword>
<evidence type="ECO:0000313" key="6">
    <source>
        <dbReference type="EMBL" id="RRS00702.1"/>
    </source>
</evidence>
<dbReference type="GO" id="GO:0046872">
    <property type="term" value="F:metal ion binding"/>
    <property type="evidence" value="ECO:0007669"/>
    <property type="project" value="UniProtKB-KW"/>
</dbReference>
<dbReference type="InterPro" id="IPR051619">
    <property type="entry name" value="TypeII_TA_RNase_PINc/VapC"/>
</dbReference>
<dbReference type="SUPFAM" id="SSF88723">
    <property type="entry name" value="PIN domain-like"/>
    <property type="match status" value="1"/>
</dbReference>
<dbReference type="PANTHER" id="PTHR35901:SF1">
    <property type="entry name" value="EXONUCLEASE VAPC9"/>
    <property type="match status" value="1"/>
</dbReference>
<dbReference type="GO" id="GO:0016787">
    <property type="term" value="F:hydrolase activity"/>
    <property type="evidence" value="ECO:0007669"/>
    <property type="project" value="UniProtKB-KW"/>
</dbReference>
<evidence type="ECO:0000256" key="3">
    <source>
        <dbReference type="ARBA" id="ARBA00022801"/>
    </source>
</evidence>
<gene>
    <name evidence="6" type="ORF">EIW28_09160</name>
</gene>
<dbReference type="Gene3D" id="3.40.50.1010">
    <property type="entry name" value="5'-nuclease"/>
    <property type="match status" value="1"/>
</dbReference>
<keyword evidence="2" id="KW-0479">Metal-binding</keyword>
<dbReference type="Pfam" id="PF01850">
    <property type="entry name" value="PIN"/>
    <property type="match status" value="1"/>
</dbReference>
<sequence>MIVLDASVVLALLTGHTSVQTISALLHEDSDAVAPAHLDVEVMSALRGRMLGRHLTAADVCTAAARLGAMPVRRIPFADPKLLLETVRWFDNLTAYDACYAALALEFGATLLTGDKGLADTAARAKIACRHIDCSA</sequence>
<reference evidence="6 7" key="1">
    <citation type="submission" date="2018-12" db="EMBL/GenBank/DDBJ databases">
        <title>Glycomyces sp. YIM 121974 draft genome.</title>
        <authorList>
            <person name="Li Q."/>
        </authorList>
    </citation>
    <scope>NUCLEOTIDE SEQUENCE [LARGE SCALE GENOMIC DNA]</scope>
    <source>
        <strain evidence="6 7">YIM 121974</strain>
    </source>
</reference>
<evidence type="ECO:0000256" key="4">
    <source>
        <dbReference type="ARBA" id="ARBA00022842"/>
    </source>
</evidence>
<evidence type="ECO:0000313" key="7">
    <source>
        <dbReference type="Proteomes" id="UP000277256"/>
    </source>
</evidence>
<accession>A0A426V1F9</accession>
<dbReference type="CDD" id="cd09873">
    <property type="entry name" value="PIN_Pae0151-like"/>
    <property type="match status" value="1"/>
</dbReference>